<dbReference type="Gene3D" id="3.40.50.1820">
    <property type="entry name" value="alpha/beta hydrolase"/>
    <property type="match status" value="1"/>
</dbReference>
<dbReference type="SUPFAM" id="SSF53474">
    <property type="entry name" value="alpha/beta-Hydrolases"/>
    <property type="match status" value="1"/>
</dbReference>
<evidence type="ECO:0000256" key="1">
    <source>
        <dbReference type="SAM" id="MobiDB-lite"/>
    </source>
</evidence>
<proteinExistence type="predicted"/>
<reference evidence="3 4" key="1">
    <citation type="journal article" date="2019" name="Int. J. Syst. Evol. Microbiol.">
        <title>The Global Catalogue of Microorganisms (GCM) 10K type strain sequencing project: providing services to taxonomists for standard genome sequencing and annotation.</title>
        <authorList>
            <consortium name="The Broad Institute Genomics Platform"/>
            <consortium name="The Broad Institute Genome Sequencing Center for Infectious Disease"/>
            <person name="Wu L."/>
            <person name="Ma J."/>
        </authorList>
    </citation>
    <scope>NUCLEOTIDE SEQUENCE [LARGE SCALE GENOMIC DNA]</scope>
    <source>
        <strain evidence="3 4">JCM 11117</strain>
    </source>
</reference>
<evidence type="ECO:0000259" key="2">
    <source>
        <dbReference type="Pfam" id="PF12697"/>
    </source>
</evidence>
<sequence length="111" mass="11777">MAEPAAAAEPHSGHAAVPGARIRYSDTGGSEVPIVLQLSTPNTYTKLGRITAPLLIVAGGADLTAPPELMRTWARHAPPHDFAVVPDAGHSLSYERPAEFNRIVLEFLSGR</sequence>
<dbReference type="Pfam" id="PF12697">
    <property type="entry name" value="Abhydrolase_6"/>
    <property type="match status" value="1"/>
</dbReference>
<gene>
    <name evidence="3" type="ORF">GCM10009559_28210</name>
</gene>
<accession>A0ABN1Q1N1</accession>
<dbReference type="EMBL" id="BAAAHP010000075">
    <property type="protein sequence ID" value="GAA0936126.1"/>
    <property type="molecule type" value="Genomic_DNA"/>
</dbReference>
<dbReference type="InterPro" id="IPR000073">
    <property type="entry name" value="AB_hydrolase_1"/>
</dbReference>
<organism evidence="3 4">
    <name type="scientific">Pseudonocardia zijingensis</name>
    <dbReference type="NCBI Taxonomy" id="153376"/>
    <lineage>
        <taxon>Bacteria</taxon>
        <taxon>Bacillati</taxon>
        <taxon>Actinomycetota</taxon>
        <taxon>Actinomycetes</taxon>
        <taxon>Pseudonocardiales</taxon>
        <taxon>Pseudonocardiaceae</taxon>
        <taxon>Pseudonocardia</taxon>
    </lineage>
</organism>
<feature type="compositionally biased region" description="Low complexity" evidence="1">
    <location>
        <begin position="1"/>
        <end position="16"/>
    </location>
</feature>
<dbReference type="InterPro" id="IPR029058">
    <property type="entry name" value="AB_hydrolase_fold"/>
</dbReference>
<keyword evidence="4" id="KW-1185">Reference proteome</keyword>
<feature type="region of interest" description="Disordered" evidence="1">
    <location>
        <begin position="1"/>
        <end position="20"/>
    </location>
</feature>
<dbReference type="Proteomes" id="UP001499967">
    <property type="component" value="Unassembled WGS sequence"/>
</dbReference>
<evidence type="ECO:0000313" key="3">
    <source>
        <dbReference type="EMBL" id="GAA0936126.1"/>
    </source>
</evidence>
<protein>
    <recommendedName>
        <fullName evidence="2">AB hydrolase-1 domain-containing protein</fullName>
    </recommendedName>
</protein>
<name>A0ABN1Q1N1_9PSEU</name>
<feature type="domain" description="AB hydrolase-1" evidence="2">
    <location>
        <begin position="38"/>
        <end position="102"/>
    </location>
</feature>
<evidence type="ECO:0000313" key="4">
    <source>
        <dbReference type="Proteomes" id="UP001499967"/>
    </source>
</evidence>
<comment type="caution">
    <text evidence="3">The sequence shown here is derived from an EMBL/GenBank/DDBJ whole genome shotgun (WGS) entry which is preliminary data.</text>
</comment>